<dbReference type="EMBL" id="LNIX01000018">
    <property type="protein sequence ID" value="OXA45248.1"/>
    <property type="molecule type" value="Genomic_DNA"/>
</dbReference>
<evidence type="ECO:0000313" key="4">
    <source>
        <dbReference type="Proteomes" id="UP000198287"/>
    </source>
</evidence>
<dbReference type="Gene3D" id="2.40.50.170">
    <property type="entry name" value="Cysteine proteinases. Chain C"/>
    <property type="match status" value="1"/>
</dbReference>
<dbReference type="AlphaFoldDB" id="A0A226DJT1"/>
<dbReference type="InterPro" id="IPR039417">
    <property type="entry name" value="Peptidase_C1A_papain-like"/>
</dbReference>
<dbReference type="Pfam" id="PF00112">
    <property type="entry name" value="Peptidase_C1"/>
    <property type="match status" value="1"/>
</dbReference>
<protein>
    <submittedName>
        <fullName evidence="3">Cathepsin L</fullName>
    </submittedName>
</protein>
<dbReference type="SMART" id="SM00645">
    <property type="entry name" value="Pept_C1"/>
    <property type="match status" value="1"/>
</dbReference>
<dbReference type="SUPFAM" id="SSF54001">
    <property type="entry name" value="Cysteine proteinases"/>
    <property type="match status" value="1"/>
</dbReference>
<comment type="similarity">
    <text evidence="1">Belongs to the peptidase C1 family.</text>
</comment>
<dbReference type="CDD" id="cd02248">
    <property type="entry name" value="Peptidase_C1A"/>
    <property type="match status" value="1"/>
</dbReference>
<name>A0A226DJT1_FOLCA</name>
<reference evidence="3 4" key="1">
    <citation type="submission" date="2015-12" db="EMBL/GenBank/DDBJ databases">
        <title>The genome of Folsomia candida.</title>
        <authorList>
            <person name="Faddeeva A."/>
            <person name="Derks M.F."/>
            <person name="Anvar Y."/>
            <person name="Smit S."/>
            <person name="Van Straalen N."/>
            <person name="Roelofs D."/>
        </authorList>
    </citation>
    <scope>NUCLEOTIDE SEQUENCE [LARGE SCALE GENOMIC DNA]</scope>
    <source>
        <strain evidence="3 4">VU population</strain>
        <tissue evidence="3">Whole body</tissue>
    </source>
</reference>
<keyword evidence="4" id="KW-1185">Reference proteome</keyword>
<gene>
    <name evidence="3" type="ORF">Fcan01_20341</name>
</gene>
<dbReference type="GO" id="GO:0006508">
    <property type="term" value="P:proteolysis"/>
    <property type="evidence" value="ECO:0007669"/>
    <property type="project" value="InterPro"/>
</dbReference>
<dbReference type="STRING" id="158441.A0A226DJT1"/>
<feature type="domain" description="Peptidase C1A papain C-terminal" evidence="2">
    <location>
        <begin position="41"/>
        <end position="204"/>
    </location>
</feature>
<dbReference type="Proteomes" id="UP000198287">
    <property type="component" value="Unassembled WGS sequence"/>
</dbReference>
<evidence type="ECO:0000259" key="2">
    <source>
        <dbReference type="SMART" id="SM00645"/>
    </source>
</evidence>
<comment type="caution">
    <text evidence="3">The sequence shown here is derived from an EMBL/GenBank/DDBJ whole genome shotgun (WGS) entry which is preliminary data.</text>
</comment>
<accession>A0A226DJT1</accession>
<sequence length="205" mass="22529">MNKFGDLLHHEFTRRMNGYRSDRRNSSVFGATFLTPESFTAPNEVNWTAKGYVTPVKDQGGCGGNGGNEGCLGGLMDPAFIYIKNNNGIDTEASYPYQAQTYGCRYKKENSGASDIGYVDIPSGDEEKLKQAVASVGPISVAIDASHESIMFYSSGVYGTTEEGQDYWLVKNSWSTAWRNRGYIQIARNHQNECGVATQASYPLV</sequence>
<evidence type="ECO:0000313" key="3">
    <source>
        <dbReference type="EMBL" id="OXA45248.1"/>
    </source>
</evidence>
<dbReference type="Gene3D" id="3.90.70.10">
    <property type="entry name" value="Cysteine proteinases"/>
    <property type="match status" value="2"/>
</dbReference>
<proteinExistence type="inferred from homology"/>
<dbReference type="OrthoDB" id="10253408at2759"/>
<dbReference type="GO" id="GO:0008234">
    <property type="term" value="F:cysteine-type peptidase activity"/>
    <property type="evidence" value="ECO:0007669"/>
    <property type="project" value="InterPro"/>
</dbReference>
<dbReference type="OMA" id="LHNWEYL"/>
<dbReference type="InterPro" id="IPR013128">
    <property type="entry name" value="Peptidase_C1A"/>
</dbReference>
<organism evidence="3 4">
    <name type="scientific">Folsomia candida</name>
    <name type="common">Springtail</name>
    <dbReference type="NCBI Taxonomy" id="158441"/>
    <lineage>
        <taxon>Eukaryota</taxon>
        <taxon>Metazoa</taxon>
        <taxon>Ecdysozoa</taxon>
        <taxon>Arthropoda</taxon>
        <taxon>Hexapoda</taxon>
        <taxon>Collembola</taxon>
        <taxon>Entomobryomorpha</taxon>
        <taxon>Isotomoidea</taxon>
        <taxon>Isotomidae</taxon>
        <taxon>Proisotominae</taxon>
        <taxon>Folsomia</taxon>
    </lineage>
</organism>
<dbReference type="InterPro" id="IPR038765">
    <property type="entry name" value="Papain-like_cys_pep_sf"/>
</dbReference>
<dbReference type="InterPro" id="IPR000668">
    <property type="entry name" value="Peptidase_C1A_C"/>
</dbReference>
<evidence type="ECO:0000256" key="1">
    <source>
        <dbReference type="ARBA" id="ARBA00008455"/>
    </source>
</evidence>
<dbReference type="PANTHER" id="PTHR12411">
    <property type="entry name" value="CYSTEINE PROTEASE FAMILY C1-RELATED"/>
    <property type="match status" value="1"/>
</dbReference>